<dbReference type="OrthoDB" id="361168at2759"/>
<proteinExistence type="predicted"/>
<dbReference type="KEGG" id="tan:TA13830"/>
<organism evidence="1 2">
    <name type="scientific">Theileria annulata</name>
    <dbReference type="NCBI Taxonomy" id="5874"/>
    <lineage>
        <taxon>Eukaryota</taxon>
        <taxon>Sar</taxon>
        <taxon>Alveolata</taxon>
        <taxon>Apicomplexa</taxon>
        <taxon>Aconoidasida</taxon>
        <taxon>Piroplasmida</taxon>
        <taxon>Theileriidae</taxon>
        <taxon>Theileria</taxon>
    </lineage>
</organism>
<evidence type="ECO:0000313" key="1">
    <source>
        <dbReference type="EMBL" id="CAI74429.1"/>
    </source>
</evidence>
<name>Q4UER0_THEAN</name>
<dbReference type="InParanoid" id="Q4UER0"/>
<dbReference type="eggNOG" id="ENOG502TN3H">
    <property type="taxonomic scope" value="Eukaryota"/>
</dbReference>
<dbReference type="VEuPathDB" id="PiroplasmaDB:TA13830"/>
<dbReference type="RefSeq" id="XP_952161.1">
    <property type="nucleotide sequence ID" value="XM_947068.1"/>
</dbReference>
<protein>
    <submittedName>
        <fullName evidence="1">Uncharacterized protein</fullName>
    </submittedName>
</protein>
<dbReference type="OMA" id="MIYKHES"/>
<keyword evidence="2" id="KW-1185">Reference proteome</keyword>
<dbReference type="GeneID" id="3861803"/>
<reference evidence="1 2" key="1">
    <citation type="journal article" date="2005" name="Science">
        <title>Genome of the host-cell transforming parasite Theileria annulata compared with T. parva.</title>
        <authorList>
            <person name="Pain A."/>
            <person name="Renauld H."/>
            <person name="Berriman M."/>
            <person name="Murphy L."/>
            <person name="Yeats C.A."/>
            <person name="Weir W."/>
            <person name="Kerhornou A."/>
            <person name="Aslett M."/>
            <person name="Bishop R."/>
            <person name="Bouchier C."/>
            <person name="Cochet M."/>
            <person name="Coulson R.M.R."/>
            <person name="Cronin A."/>
            <person name="de Villiers E.P."/>
            <person name="Fraser A."/>
            <person name="Fosker N."/>
            <person name="Gardner M."/>
            <person name="Goble A."/>
            <person name="Griffiths-Jones S."/>
            <person name="Harris D.E."/>
            <person name="Katzer F."/>
            <person name="Larke N."/>
            <person name="Lord A."/>
            <person name="Maser P."/>
            <person name="McKellar S."/>
            <person name="Mooney P."/>
            <person name="Morton F."/>
            <person name="Nene V."/>
            <person name="O'Neil S."/>
            <person name="Price C."/>
            <person name="Quail M.A."/>
            <person name="Rabbinowitsch E."/>
            <person name="Rawlings N.D."/>
            <person name="Rutter S."/>
            <person name="Saunders D."/>
            <person name="Seeger K."/>
            <person name="Shah T."/>
            <person name="Squares R."/>
            <person name="Squares S."/>
            <person name="Tivey A."/>
            <person name="Walker A.R."/>
            <person name="Woodward J."/>
            <person name="Dobbelaere D.A.E."/>
            <person name="Langsley G."/>
            <person name="Rajandream M.A."/>
            <person name="McKeever D."/>
            <person name="Shiels B."/>
            <person name="Tait A."/>
            <person name="Barrell B.G."/>
            <person name="Hall N."/>
        </authorList>
    </citation>
    <scope>NUCLEOTIDE SEQUENCE [LARGE SCALE GENOMIC DNA]</scope>
    <source>
        <strain evidence="2">Ankara</strain>
    </source>
</reference>
<dbReference type="AlphaFoldDB" id="Q4UER0"/>
<dbReference type="Proteomes" id="UP000001950">
    <property type="component" value="Chromosome 2"/>
</dbReference>
<accession>Q4UER0</accession>
<evidence type="ECO:0000313" key="2">
    <source>
        <dbReference type="Proteomes" id="UP000001950"/>
    </source>
</evidence>
<dbReference type="EMBL" id="CR940348">
    <property type="protein sequence ID" value="CAI74429.1"/>
    <property type="molecule type" value="Genomic_DNA"/>
</dbReference>
<sequence>MESPFDKLKKTFMNGIFDQNKVSEALQERVERQSGIKVQELHSYPFLHRLPILPDFIRYILTNPRSLILPFVGEILTHEDSEFSLINLDQIGLCDQDYFRLNRCVVEGLRKDNKDQNNPKFNRLSKCKHHFIIYNKCVNKRDVTIDKQILKHELNHLKDLNENQREEYFKRVEKVISECYSQMDSCKEQTEKYALNRKIKLMEERNFCFFIVTNVI</sequence>
<gene>
    <name evidence="1" type="ORF">TA13830</name>
</gene>